<evidence type="ECO:0000256" key="1">
    <source>
        <dbReference type="SAM" id="SignalP"/>
    </source>
</evidence>
<reference evidence="2 3" key="1">
    <citation type="journal article" date="2021" name="Elife">
        <title>Chloroplast acquisition without the gene transfer in kleptoplastic sea slugs, Plakobranchus ocellatus.</title>
        <authorList>
            <person name="Maeda T."/>
            <person name="Takahashi S."/>
            <person name="Yoshida T."/>
            <person name="Shimamura S."/>
            <person name="Takaki Y."/>
            <person name="Nagai Y."/>
            <person name="Toyoda A."/>
            <person name="Suzuki Y."/>
            <person name="Arimoto A."/>
            <person name="Ishii H."/>
            <person name="Satoh N."/>
            <person name="Nishiyama T."/>
            <person name="Hasebe M."/>
            <person name="Maruyama T."/>
            <person name="Minagawa J."/>
            <person name="Obokata J."/>
            <person name="Shigenobu S."/>
        </authorList>
    </citation>
    <scope>NUCLEOTIDE SEQUENCE [LARGE SCALE GENOMIC DNA]</scope>
</reference>
<keyword evidence="1" id="KW-0732">Signal</keyword>
<dbReference type="AlphaFoldDB" id="A0AAV4FGF6"/>
<evidence type="ECO:0000313" key="2">
    <source>
        <dbReference type="EMBL" id="GFR72487.1"/>
    </source>
</evidence>
<name>A0AAV4FGF6_9GAST</name>
<accession>A0AAV4FGF6</accession>
<feature type="signal peptide" evidence="1">
    <location>
        <begin position="1"/>
        <end position="35"/>
    </location>
</feature>
<keyword evidence="3" id="KW-1185">Reference proteome</keyword>
<comment type="caution">
    <text evidence="2">The sequence shown here is derived from an EMBL/GenBank/DDBJ whole genome shotgun (WGS) entry which is preliminary data.</text>
</comment>
<gene>
    <name evidence="2" type="ORF">ElyMa_005706800</name>
</gene>
<feature type="chain" id="PRO_5043382955" description="ShKT domain-containing protein" evidence="1">
    <location>
        <begin position="36"/>
        <end position="680"/>
    </location>
</feature>
<proteinExistence type="predicted"/>
<dbReference type="EMBL" id="BMAT01011419">
    <property type="protein sequence ID" value="GFR72487.1"/>
    <property type="molecule type" value="Genomic_DNA"/>
</dbReference>
<sequence length="680" mass="75978">MGGVVCARYGHRSQTSLCLGIVAVLLMSLTDSSLGCFPVEDVFKASCLWIQTTSLQSRNRISVCPEHTGHEAGAPIRIESEGITSTFEPRKTLVCLRDYGGYRYKVKVTEIQPNSREVFLGYQCLKFSSLSSRVVRQEKSSVVADENQLDCDLTTYTPDEAVLIAGYLDSVTHPCPLTGGYQLLMNLGESPSSTLCMESVSSYLPQLLFECDETDSSRTIIDLGKFCTPKVLWDSQSLRGRYEAHLKCISSWQENKGSRSREFTTVLLQMRDSYRSYWCLHFQRLASESAPSGGVLYKAILTLDGRCLPDISGTWDSPKDTELVGKLVSFKPGNDTECKDKNYLNTCGYDGGADKCRKSLECPASCERCKKNVQLKECTFSEAVRGSWESLTYDQVPSLSIGKNTVQSPQFGQFLCRSRAEVGDVQNLYPMVQTGIEPTCWPYYSCAQIRSLASGLLSFQMRPALRSFTTGKLESCQETHNKVGFIRPEKAEETKTLIDRKRLKPVPCKFEEPKAYPTVGLAKGCLLLTPRCSGACNTFNISLKASTCDNVTASSAQLYAQHMCVARIQFNDDAVAVMTKILDSPEAGEVYRCWLFTRSRMYILRADYCNQNQIDSVFEYDDRPEFTYDPFYSLIMSKSMSADGSRGNMLEPNPMVIGLVLLWLAVFRASTHYTHAESCC</sequence>
<organism evidence="2 3">
    <name type="scientific">Elysia marginata</name>
    <dbReference type="NCBI Taxonomy" id="1093978"/>
    <lineage>
        <taxon>Eukaryota</taxon>
        <taxon>Metazoa</taxon>
        <taxon>Spiralia</taxon>
        <taxon>Lophotrochozoa</taxon>
        <taxon>Mollusca</taxon>
        <taxon>Gastropoda</taxon>
        <taxon>Heterobranchia</taxon>
        <taxon>Euthyneura</taxon>
        <taxon>Panpulmonata</taxon>
        <taxon>Sacoglossa</taxon>
        <taxon>Placobranchoidea</taxon>
        <taxon>Plakobranchidae</taxon>
        <taxon>Elysia</taxon>
    </lineage>
</organism>
<evidence type="ECO:0000313" key="3">
    <source>
        <dbReference type="Proteomes" id="UP000762676"/>
    </source>
</evidence>
<evidence type="ECO:0008006" key="4">
    <source>
        <dbReference type="Google" id="ProtNLM"/>
    </source>
</evidence>
<protein>
    <recommendedName>
        <fullName evidence="4">ShKT domain-containing protein</fullName>
    </recommendedName>
</protein>
<dbReference type="Proteomes" id="UP000762676">
    <property type="component" value="Unassembled WGS sequence"/>
</dbReference>